<dbReference type="SMART" id="SM00320">
    <property type="entry name" value="WD40"/>
    <property type="match status" value="8"/>
</dbReference>
<dbReference type="PRINTS" id="PR00320">
    <property type="entry name" value="GPROTEINBRPT"/>
</dbReference>
<proteinExistence type="predicted"/>
<dbReference type="InterPro" id="IPR020472">
    <property type="entry name" value="WD40_PAC1"/>
</dbReference>
<keyword evidence="1" id="KW-0853">WD repeat</keyword>
<dbReference type="InterPro" id="IPR019775">
    <property type="entry name" value="WD40_repeat_CS"/>
</dbReference>
<protein>
    <submittedName>
        <fullName evidence="6">High-affnity carbon uptake protein Hat/HatR</fullName>
    </submittedName>
</protein>
<evidence type="ECO:0000256" key="2">
    <source>
        <dbReference type="ARBA" id="ARBA00022737"/>
    </source>
</evidence>
<keyword evidence="2" id="KW-0677">Repeat</keyword>
<evidence type="ECO:0000256" key="4">
    <source>
        <dbReference type="SAM" id="Phobius"/>
    </source>
</evidence>
<organism evidence="6">
    <name type="scientific">hydrothermal vent metagenome</name>
    <dbReference type="NCBI Taxonomy" id="652676"/>
    <lineage>
        <taxon>unclassified sequences</taxon>
        <taxon>metagenomes</taxon>
        <taxon>ecological metagenomes</taxon>
    </lineage>
</organism>
<dbReference type="PROSITE" id="PS00678">
    <property type="entry name" value="WD_REPEATS_1"/>
    <property type="match status" value="1"/>
</dbReference>
<dbReference type="GO" id="GO:0005524">
    <property type="term" value="F:ATP binding"/>
    <property type="evidence" value="ECO:0007669"/>
    <property type="project" value="InterPro"/>
</dbReference>
<dbReference type="PANTHER" id="PTHR19848">
    <property type="entry name" value="WD40 REPEAT PROTEIN"/>
    <property type="match status" value="1"/>
</dbReference>
<reference evidence="6" key="1">
    <citation type="submission" date="2018-06" db="EMBL/GenBank/DDBJ databases">
        <authorList>
            <person name="Zhirakovskaya E."/>
        </authorList>
    </citation>
    <scope>NUCLEOTIDE SEQUENCE</scope>
</reference>
<dbReference type="EMBL" id="UOGK01000202">
    <property type="protein sequence ID" value="VAX39146.1"/>
    <property type="molecule type" value="Genomic_DNA"/>
</dbReference>
<feature type="domain" description="Protein kinase" evidence="5">
    <location>
        <begin position="1"/>
        <end position="157"/>
    </location>
</feature>
<dbReference type="AlphaFoldDB" id="A0A3B1D8H8"/>
<feature type="transmembrane region" description="Helical" evidence="4">
    <location>
        <begin position="181"/>
        <end position="205"/>
    </location>
</feature>
<dbReference type="CDD" id="cd00200">
    <property type="entry name" value="WD40"/>
    <property type="match status" value="1"/>
</dbReference>
<evidence type="ECO:0000259" key="5">
    <source>
        <dbReference type="PROSITE" id="PS50011"/>
    </source>
</evidence>
<feature type="region of interest" description="Disordered" evidence="3">
    <location>
        <begin position="52"/>
        <end position="71"/>
    </location>
</feature>
<dbReference type="InterPro" id="IPR015943">
    <property type="entry name" value="WD40/YVTN_repeat-like_dom_sf"/>
</dbReference>
<accession>A0A3B1D8H8</accession>
<feature type="non-terminal residue" evidence="6">
    <location>
        <position position="1"/>
    </location>
</feature>
<feature type="non-terminal residue" evidence="6">
    <location>
        <position position="815"/>
    </location>
</feature>
<dbReference type="InterPro" id="IPR036322">
    <property type="entry name" value="WD40_repeat_dom_sf"/>
</dbReference>
<dbReference type="Gene3D" id="1.10.510.10">
    <property type="entry name" value="Transferase(Phosphotransferase) domain 1"/>
    <property type="match status" value="1"/>
</dbReference>
<sequence length="815" mass="88222">NILVDAEGRPHILDFGIAKALESDATAPLMFGGADDHAASSKAKAHQTLPGEFAGTPAYASPEQVSGDPRTIDTRTDVYSLGVILYQLMTGRLPYSVDGSLHEVVERITHHKPTPPSAEVPVLDGDIDAIVLRALHKDKERRYASVADLQRDVKLFLEGRPIETRRDSAWYVVRKTVRRHWAVTSSAAAAVLVLAVFAVAMTLLYSQKTAAEIEARQQLRSRDIQHAHTEGLSGDGALALDLLWRAQLEPGPGTPPARPLRFGNAIEPLDSYWMLWEFYSQNPCIQTMGLADDLLTSGVISPDGALLATTGRGGVRIWSLPELRLLDEFPSVDPVGRAVFAADGGSLVTLSQTRLAHWSIDTGTQIHEHILVMPIVGRSDLGPDGTVAFGIGKSGTLRLIHPTDPPETLDLDAGPGTLQLVRFNADGSRLVAVSGEITTYYDSRSTISVWAMPEAVLLARTQQPGLINGLLFSPDSQSVVLTNSDLQIQRWEYQDTGNPVTLITSSHLSQPQCWLGEPPLLVTTESDRTIRLWDLDRGRLVRELAGHADTLKTVGALAGRSSLASVGTHTIRLWGEDSPEPWRNLNREQEFVRNTAVISPDGRSMATTHNAIGDYRVVLADIRGQGDEGDTDIELVGHKDLVASMVFNHDGSLLASTDYEGVVCVWDTARGVLLERFADHIGSAHSVAFSPRGNLLASAGGLENAIILRDLDTGQMRTLRGHTKRIPSVSFSPDGRVLASASIDGTVRLWDIATGKARQVFRPHNGWGVRAVRFSPIGGVLATGGDDATVALVDLRSGEIVSLRGHPDDVFNLAF</sequence>
<dbReference type="PANTHER" id="PTHR19848:SF8">
    <property type="entry name" value="F-BOX AND WD REPEAT DOMAIN CONTAINING 7"/>
    <property type="match status" value="1"/>
</dbReference>
<dbReference type="InterPro" id="IPR000719">
    <property type="entry name" value="Prot_kinase_dom"/>
</dbReference>
<dbReference type="SUPFAM" id="SSF50978">
    <property type="entry name" value="WD40 repeat-like"/>
    <property type="match status" value="1"/>
</dbReference>
<evidence type="ECO:0000313" key="6">
    <source>
        <dbReference type="EMBL" id="VAX39146.1"/>
    </source>
</evidence>
<keyword evidence="4" id="KW-0472">Membrane</keyword>
<evidence type="ECO:0000256" key="3">
    <source>
        <dbReference type="SAM" id="MobiDB-lite"/>
    </source>
</evidence>
<dbReference type="SMART" id="SM00220">
    <property type="entry name" value="S_TKc"/>
    <property type="match status" value="1"/>
</dbReference>
<evidence type="ECO:0000256" key="1">
    <source>
        <dbReference type="ARBA" id="ARBA00022574"/>
    </source>
</evidence>
<dbReference type="InterPro" id="IPR001680">
    <property type="entry name" value="WD40_rpt"/>
</dbReference>
<name>A0A3B1D8H8_9ZZZZ</name>
<keyword evidence="4" id="KW-1133">Transmembrane helix</keyword>
<dbReference type="PROSITE" id="PS50294">
    <property type="entry name" value="WD_REPEATS_REGION"/>
    <property type="match status" value="2"/>
</dbReference>
<keyword evidence="4" id="KW-0812">Transmembrane</keyword>
<dbReference type="Gene3D" id="2.130.10.10">
    <property type="entry name" value="YVTN repeat-like/Quinoprotein amine dehydrogenase"/>
    <property type="match status" value="3"/>
</dbReference>
<gene>
    <name evidence="6" type="ORF">MNBD_PLANCTO03-498</name>
</gene>
<dbReference type="Pfam" id="PF00069">
    <property type="entry name" value="Pkinase"/>
    <property type="match status" value="1"/>
</dbReference>
<dbReference type="PROSITE" id="PS50082">
    <property type="entry name" value="WD_REPEATS_2"/>
    <property type="match status" value="4"/>
</dbReference>
<dbReference type="Pfam" id="PF00400">
    <property type="entry name" value="WD40"/>
    <property type="match status" value="3"/>
</dbReference>
<dbReference type="SUPFAM" id="SSF56112">
    <property type="entry name" value="Protein kinase-like (PK-like)"/>
    <property type="match status" value="1"/>
</dbReference>
<dbReference type="PROSITE" id="PS50011">
    <property type="entry name" value="PROTEIN_KINASE_DOM"/>
    <property type="match status" value="1"/>
</dbReference>
<dbReference type="InterPro" id="IPR011009">
    <property type="entry name" value="Kinase-like_dom_sf"/>
</dbReference>
<dbReference type="GO" id="GO:0004672">
    <property type="term" value="F:protein kinase activity"/>
    <property type="evidence" value="ECO:0007669"/>
    <property type="project" value="InterPro"/>
</dbReference>
<dbReference type="SUPFAM" id="SSF82171">
    <property type="entry name" value="DPP6 N-terminal domain-like"/>
    <property type="match status" value="1"/>
</dbReference>